<proteinExistence type="predicted"/>
<accession>A0A1H6VAI9</accession>
<evidence type="ECO:0000313" key="1">
    <source>
        <dbReference type="EMBL" id="SEJ01581.1"/>
    </source>
</evidence>
<dbReference type="AlphaFoldDB" id="A0A1H6VAI9"/>
<gene>
    <name evidence="1" type="ORF">SAMN04487997_2207</name>
</gene>
<evidence type="ECO:0008006" key="3">
    <source>
        <dbReference type="Google" id="ProtNLM"/>
    </source>
</evidence>
<dbReference type="EMBL" id="FNYC01000004">
    <property type="protein sequence ID" value="SEJ01581.1"/>
    <property type="molecule type" value="Genomic_DNA"/>
</dbReference>
<reference evidence="1 2" key="1">
    <citation type="submission" date="2016-10" db="EMBL/GenBank/DDBJ databases">
        <authorList>
            <person name="de Groot N.N."/>
        </authorList>
    </citation>
    <scope>NUCLEOTIDE SEQUENCE [LARGE SCALE GENOMIC DNA]</scope>
    <source>
        <strain evidence="1 2">DSM 26515</strain>
    </source>
</reference>
<protein>
    <recommendedName>
        <fullName evidence="3">DUF1203 domain-containing protein</fullName>
    </recommendedName>
</protein>
<dbReference type="InterPro" id="IPR009593">
    <property type="entry name" value="DUF1203"/>
</dbReference>
<keyword evidence="2" id="KW-1185">Reference proteome</keyword>
<dbReference type="STRING" id="529704.SAMN02927913_3023"/>
<organism evidence="1 2">
    <name type="scientific">Frateuria terrea</name>
    <dbReference type="NCBI Taxonomy" id="529704"/>
    <lineage>
        <taxon>Bacteria</taxon>
        <taxon>Pseudomonadati</taxon>
        <taxon>Pseudomonadota</taxon>
        <taxon>Gammaproteobacteria</taxon>
        <taxon>Lysobacterales</taxon>
        <taxon>Rhodanobacteraceae</taxon>
        <taxon>Frateuria</taxon>
    </lineage>
</organism>
<evidence type="ECO:0000313" key="2">
    <source>
        <dbReference type="Proteomes" id="UP000199420"/>
    </source>
</evidence>
<dbReference type="Proteomes" id="UP000199420">
    <property type="component" value="Unassembled WGS sequence"/>
</dbReference>
<dbReference type="PIRSF" id="PIRSF034110">
    <property type="entry name" value="DUF1203"/>
    <property type="match status" value="1"/>
</dbReference>
<dbReference type="OrthoDB" id="5953307at2"/>
<dbReference type="Pfam" id="PF06718">
    <property type="entry name" value="DUF1203"/>
    <property type="match status" value="1"/>
</dbReference>
<dbReference type="RefSeq" id="WP_091338776.1">
    <property type="nucleotide sequence ID" value="NZ_FNYC01000004.1"/>
</dbReference>
<name>A0A1H6VAI9_9GAMM</name>
<sequence>MAFRIRGLSPEPFRHLFGLDDAALAAAGARRYVVDHAPGFPDRIEVRDLQPGETALLVNYVHQPAGTPYRASHAIFVREGATAAHDAVDEVPEVIRIRPISLRAFDAAGMMVDADLLDGRDMEAAIGRLFARPEVAYLHAHYAKPGCYAARIERA</sequence>